<protein>
    <submittedName>
        <fullName evidence="1">Uncharacterized protein</fullName>
    </submittedName>
</protein>
<reference evidence="1" key="1">
    <citation type="submission" date="2020-08" db="EMBL/GenBank/DDBJ databases">
        <title>Genomic Encyclopedia of Type Strains, Phase IV (KMG-IV): sequencing the most valuable type-strain genomes for metagenomic binning, comparative biology and taxonomic classification.</title>
        <authorList>
            <person name="Goeker M."/>
        </authorList>
    </citation>
    <scope>NUCLEOTIDE SEQUENCE</scope>
    <source>
        <strain evidence="1">DSM 669</strain>
    </source>
</reference>
<proteinExistence type="predicted"/>
<dbReference type="InterPro" id="IPR043808">
    <property type="entry name" value="DUF5790"/>
</dbReference>
<sequence length="128" mass="13547">MSQSSLDDDELFGEAAEEMRADVEGHIEAARDALPDDDALWEVDDGGNTLGVLNTLKTALNTEEVASHVRDAKKAFVIGQRADAFDGDDLADDLAAIEDVLADLEAASEHAGALAETLPELRGALPDE</sequence>
<dbReference type="Proteomes" id="UP000642919">
    <property type="component" value="Unassembled WGS sequence"/>
</dbReference>
<comment type="caution">
    <text evidence="1">The sequence shown here is derived from an EMBL/GenBank/DDBJ whole genome shotgun (WGS) entry which is preliminary data.</text>
</comment>
<dbReference type="OMA" id="DAKKWFT"/>
<dbReference type="EMBL" id="JACHGX010000014">
    <property type="protein sequence ID" value="MBB6090975.1"/>
    <property type="molecule type" value="Genomic_DNA"/>
</dbReference>
<dbReference type="RefSeq" id="WP_010902043.1">
    <property type="nucleotide sequence ID" value="NZ_JACHGX010000014.1"/>
</dbReference>
<name>A0A841HFW3_HALSI</name>
<accession>A0A841HFW3</accession>
<evidence type="ECO:0000313" key="1">
    <source>
        <dbReference type="EMBL" id="MBB6090975.1"/>
    </source>
</evidence>
<dbReference type="AlphaFoldDB" id="A0A841HFW3"/>
<dbReference type="GeneID" id="68693103"/>
<dbReference type="Pfam" id="PF19103">
    <property type="entry name" value="DUF5790"/>
    <property type="match status" value="1"/>
</dbReference>
<organism evidence="1 2">
    <name type="scientific">Halobacterium salinarum</name>
    <name type="common">Halobacterium halobium</name>
    <dbReference type="NCBI Taxonomy" id="2242"/>
    <lineage>
        <taxon>Archaea</taxon>
        <taxon>Methanobacteriati</taxon>
        <taxon>Methanobacteriota</taxon>
        <taxon>Stenosarchaea group</taxon>
        <taxon>Halobacteria</taxon>
        <taxon>Halobacteriales</taxon>
        <taxon>Halobacteriaceae</taxon>
        <taxon>Halobacterium</taxon>
    </lineage>
</organism>
<gene>
    <name evidence="1" type="ORF">HNR49_002361</name>
</gene>
<evidence type="ECO:0000313" key="2">
    <source>
        <dbReference type="Proteomes" id="UP000642919"/>
    </source>
</evidence>